<protein>
    <recommendedName>
        <fullName evidence="2">DUF4587 domain-containing protein</fullName>
    </recommendedName>
</protein>
<feature type="non-terminal residue" evidence="3">
    <location>
        <position position="125"/>
    </location>
</feature>
<feature type="domain" description="DUF4587" evidence="2">
    <location>
        <begin position="24"/>
        <end position="83"/>
    </location>
</feature>
<name>A0ABQ7TAS0_PHRPL</name>
<reference evidence="3 4" key="1">
    <citation type="journal article" date="2022" name="Gigascience">
        <title>A chromosome-level genome assembly and annotation of the desert horned lizard, Phrynosoma platyrhinos, provides insight into chromosomal rearrangements among reptiles.</title>
        <authorList>
            <person name="Koochekian N."/>
            <person name="Ascanio A."/>
            <person name="Farleigh K."/>
            <person name="Card D.C."/>
            <person name="Schield D.R."/>
            <person name="Castoe T.A."/>
            <person name="Jezkova T."/>
        </authorList>
    </citation>
    <scope>NUCLEOTIDE SEQUENCE [LARGE SCALE GENOMIC DNA]</scope>
    <source>
        <strain evidence="3">NK-2021</strain>
    </source>
</reference>
<evidence type="ECO:0000259" key="2">
    <source>
        <dbReference type="Pfam" id="PF15248"/>
    </source>
</evidence>
<dbReference type="Proteomes" id="UP000826234">
    <property type="component" value="Unassembled WGS sequence"/>
</dbReference>
<proteinExistence type="predicted"/>
<dbReference type="InterPro" id="IPR038915">
    <property type="entry name" value="PRR29-like"/>
</dbReference>
<dbReference type="PANTHER" id="PTHR28604">
    <property type="match status" value="1"/>
</dbReference>
<dbReference type="Pfam" id="PF15248">
    <property type="entry name" value="DUF4587"/>
    <property type="match status" value="1"/>
</dbReference>
<keyword evidence="4" id="KW-1185">Reference proteome</keyword>
<dbReference type="PANTHER" id="PTHR28604:SF1">
    <property type="entry name" value="PROLINE-RICH PROTEIN 29"/>
    <property type="match status" value="1"/>
</dbReference>
<comment type="caution">
    <text evidence="3">The sequence shown here is derived from an EMBL/GenBank/DDBJ whole genome shotgun (WGS) entry which is preliminary data.</text>
</comment>
<organism evidence="3 4">
    <name type="scientific">Phrynosoma platyrhinos</name>
    <name type="common">Desert horned lizard</name>
    <dbReference type="NCBI Taxonomy" id="52577"/>
    <lineage>
        <taxon>Eukaryota</taxon>
        <taxon>Metazoa</taxon>
        <taxon>Chordata</taxon>
        <taxon>Craniata</taxon>
        <taxon>Vertebrata</taxon>
        <taxon>Euteleostomi</taxon>
        <taxon>Lepidosauria</taxon>
        <taxon>Squamata</taxon>
        <taxon>Bifurcata</taxon>
        <taxon>Unidentata</taxon>
        <taxon>Episquamata</taxon>
        <taxon>Toxicofera</taxon>
        <taxon>Iguania</taxon>
        <taxon>Phrynosomatidae</taxon>
        <taxon>Phrynosomatinae</taxon>
        <taxon>Phrynosoma</taxon>
    </lineage>
</organism>
<evidence type="ECO:0000256" key="1">
    <source>
        <dbReference type="SAM" id="MobiDB-lite"/>
    </source>
</evidence>
<sequence>MGPCYGSRGAKGCFLKSALHSATNLMELMMIQNAQMHQVVMNNMAMSVVAQFGNNPAQVSHVLWQIEDNEEGDPAPCVFHHHYAPYPSTLPFVAWPSTSQPSVWPRQHPPIHHVGPDLQAPGRQD</sequence>
<evidence type="ECO:0000313" key="4">
    <source>
        <dbReference type="Proteomes" id="UP000826234"/>
    </source>
</evidence>
<evidence type="ECO:0000313" key="3">
    <source>
        <dbReference type="EMBL" id="KAH0626819.1"/>
    </source>
</evidence>
<dbReference type="EMBL" id="JAIPUX010000521">
    <property type="protein sequence ID" value="KAH0626819.1"/>
    <property type="molecule type" value="Genomic_DNA"/>
</dbReference>
<dbReference type="InterPro" id="IPR027904">
    <property type="entry name" value="DUF4587"/>
</dbReference>
<feature type="region of interest" description="Disordered" evidence="1">
    <location>
        <begin position="102"/>
        <end position="125"/>
    </location>
</feature>
<accession>A0ABQ7TAS0</accession>
<gene>
    <name evidence="3" type="ORF">JD844_002056</name>
</gene>